<keyword evidence="3" id="KW-1185">Reference proteome</keyword>
<dbReference type="eggNOG" id="ENOG5032T1P">
    <property type="taxonomic scope" value="Bacteria"/>
</dbReference>
<feature type="domain" description="Virulence factor Evf" evidence="1">
    <location>
        <begin position="37"/>
        <end position="271"/>
    </location>
</feature>
<dbReference type="AlphaFoldDB" id="D3VGN9"/>
<dbReference type="KEGG" id="xne:XNC1_2416"/>
<accession>D3VGN9</accession>
<reference evidence="2 3" key="1">
    <citation type="journal article" date="2011" name="PLoS ONE">
        <title>The entomopathogenic bacterial endosymbionts xenorhabdus and photorhabdus: convergent lifestyles from divergent genomes.</title>
        <authorList>
            <person name="Chaston J.M."/>
            <person name="Suen G."/>
            <person name="Tucker S.L."/>
            <person name="Andersen A.W."/>
            <person name="Bhasin A."/>
            <person name="Bode E."/>
            <person name="Bode H.B."/>
            <person name="Brachmann A.O."/>
            <person name="Cowles C.E."/>
            <person name="Cowles K.N."/>
            <person name="Darby C."/>
            <person name="de Leon L."/>
            <person name="Drace K."/>
            <person name="Du Z."/>
            <person name="Givaudan A."/>
            <person name="Herbert Tran E.E."/>
            <person name="Jewell K.A."/>
            <person name="Knack J.J."/>
            <person name="Krasomil-Osterfeld K.C."/>
            <person name="Kukor R."/>
            <person name="Lanois A."/>
            <person name="Latreille P."/>
            <person name="Leimgruber N.K."/>
            <person name="Lipke C.M."/>
            <person name="Liu R."/>
            <person name="Lu X."/>
            <person name="Martens E.C."/>
            <person name="Marri P.R."/>
            <person name="Medigue C."/>
            <person name="Menard M.L."/>
            <person name="Miller N.M."/>
            <person name="Morales-Soto N."/>
            <person name="Norton S."/>
            <person name="Ogier J.C."/>
            <person name="Orchard S.S."/>
            <person name="Park D."/>
            <person name="Park Y."/>
            <person name="Qurollo B.A."/>
            <person name="Sugar D.R."/>
            <person name="Richards G.R."/>
            <person name="Rouy Z."/>
            <person name="Slominski B."/>
            <person name="Slominski K."/>
            <person name="Snyder H."/>
            <person name="Tjaden B.C."/>
            <person name="van der Hoeven R."/>
            <person name="Welch R.D."/>
            <person name="Wheeler C."/>
            <person name="Xiang B."/>
            <person name="Barbazuk B."/>
            <person name="Gaudriault S."/>
            <person name="Goodner B."/>
            <person name="Slater S.C."/>
            <person name="Forst S."/>
            <person name="Goldman B.S."/>
            <person name="Goodrich-Blair H."/>
        </authorList>
    </citation>
    <scope>NUCLEOTIDE SEQUENCE [LARGE SCALE GENOMIC DNA]</scope>
    <source>
        <strain evidence="3">ATCC 19061 / DSM 3370 / CCUG 14189 / LMG 1036 / NCIMB 9965 / AN6</strain>
    </source>
</reference>
<gene>
    <name evidence="2" type="ordered locus">XNC1_2416</name>
</gene>
<organism evidence="2 3">
    <name type="scientific">Xenorhabdus nematophila (strain ATCC 19061 / DSM 3370 / CCUG 14189 / LMG 1036 / NCIMB 9965 / AN6)</name>
    <dbReference type="NCBI Taxonomy" id="406817"/>
    <lineage>
        <taxon>Bacteria</taxon>
        <taxon>Pseudomonadati</taxon>
        <taxon>Pseudomonadota</taxon>
        <taxon>Gammaproteobacteria</taxon>
        <taxon>Enterobacterales</taxon>
        <taxon>Morganellaceae</taxon>
        <taxon>Xenorhabdus</taxon>
    </lineage>
</organism>
<sequence>MNIKTNASRQNYLNHIQRANQFFSTEIKSPFSLSDYRFSDTDGLVQFVITSQITDKTQVIQKLNDINKTQIALSSIATDYITQYADVHGKQYKTDIEFWSNVIAKLPLMSVRNIEKQTYCHEMKGISIATNLLQLIMDIVLSADSPNIKNFANFLQKQGDAIRLGLKQNNDHYSTLTLASVIEAVGVEDQVIYIPKMKFYKIDFNRTNSEVASNCASNANVNVEFTYSSFISLFDYQALDDPEVKTAFNNFILKHKKSSIENSDSFFSGQFAM</sequence>
<dbReference type="Proteomes" id="UP000008075">
    <property type="component" value="Chromosome"/>
</dbReference>
<proteinExistence type="predicted"/>
<evidence type="ECO:0000313" key="3">
    <source>
        <dbReference type="Proteomes" id="UP000008075"/>
    </source>
</evidence>
<evidence type="ECO:0000313" key="2">
    <source>
        <dbReference type="EMBL" id="CBJ90475.1"/>
    </source>
</evidence>
<dbReference type="HOGENOM" id="CLU_1019238_0_0_6"/>
<dbReference type="GeneID" id="24904514"/>
<dbReference type="Pfam" id="PF18270">
    <property type="entry name" value="Evf"/>
    <property type="match status" value="1"/>
</dbReference>
<evidence type="ECO:0000259" key="1">
    <source>
        <dbReference type="Pfam" id="PF18270"/>
    </source>
</evidence>
<protein>
    <recommendedName>
        <fullName evidence="1">Virulence factor Evf domain-containing protein</fullName>
    </recommendedName>
</protein>
<dbReference type="RefSeq" id="WP_010845970.1">
    <property type="nucleotide sequence ID" value="NC_014228.1"/>
</dbReference>
<dbReference type="EMBL" id="FN667742">
    <property type="protein sequence ID" value="CBJ90475.1"/>
    <property type="molecule type" value="Genomic_DNA"/>
</dbReference>
<name>D3VGN9_XENNA</name>
<dbReference type="InterPro" id="IPR041576">
    <property type="entry name" value="Evf"/>
</dbReference>